<dbReference type="NCBIfam" id="TIGR01923">
    <property type="entry name" value="menE"/>
    <property type="match status" value="1"/>
</dbReference>
<accession>A0AAE3P196</accession>
<feature type="domain" description="AMP-binding enzyme C-terminal" evidence="7">
    <location>
        <begin position="391"/>
        <end position="463"/>
    </location>
</feature>
<dbReference type="AlphaFoldDB" id="A0AAE3P196"/>
<gene>
    <name evidence="8" type="primary">menE</name>
    <name evidence="8" type="ORF">P0M35_03410</name>
</gene>
<evidence type="ECO:0000256" key="2">
    <source>
        <dbReference type="ARBA" id="ARBA00022428"/>
    </source>
</evidence>
<dbReference type="InterPro" id="IPR010192">
    <property type="entry name" value="MenE"/>
</dbReference>
<dbReference type="InterPro" id="IPR025110">
    <property type="entry name" value="AMP-bd_C"/>
</dbReference>
<dbReference type="PANTHER" id="PTHR43201:SF8">
    <property type="entry name" value="ACYL-COA SYNTHETASE FAMILY MEMBER 3"/>
    <property type="match status" value="1"/>
</dbReference>
<keyword evidence="2" id="KW-0474">Menaquinone biosynthesis</keyword>
<dbReference type="Proteomes" id="UP001221302">
    <property type="component" value="Unassembled WGS sequence"/>
</dbReference>
<dbReference type="GO" id="GO:0006631">
    <property type="term" value="P:fatty acid metabolic process"/>
    <property type="evidence" value="ECO:0007669"/>
    <property type="project" value="TreeGrafter"/>
</dbReference>
<comment type="similarity">
    <text evidence="1">Belongs to the ATP-dependent AMP-binding enzyme family.</text>
</comment>
<dbReference type="PANTHER" id="PTHR43201">
    <property type="entry name" value="ACYL-COA SYNTHETASE"/>
    <property type="match status" value="1"/>
</dbReference>
<evidence type="ECO:0000313" key="8">
    <source>
        <dbReference type="EMBL" id="MDF1611183.1"/>
    </source>
</evidence>
<dbReference type="GO" id="GO:0031956">
    <property type="term" value="F:medium-chain fatty acid-CoA ligase activity"/>
    <property type="evidence" value="ECO:0007669"/>
    <property type="project" value="TreeGrafter"/>
</dbReference>
<dbReference type="PROSITE" id="PS00455">
    <property type="entry name" value="AMP_BINDING"/>
    <property type="match status" value="1"/>
</dbReference>
<comment type="caution">
    <text evidence="8">The sequence shown here is derived from an EMBL/GenBank/DDBJ whole genome shotgun (WGS) entry which is preliminary data.</text>
</comment>
<evidence type="ECO:0000256" key="1">
    <source>
        <dbReference type="ARBA" id="ARBA00006432"/>
    </source>
</evidence>
<protein>
    <submittedName>
        <fullName evidence="8">O-succinylbenzoate--CoA ligase</fullName>
        <ecNumber evidence="8">6.2.1.26</ecNumber>
    </submittedName>
</protein>
<evidence type="ECO:0000256" key="3">
    <source>
        <dbReference type="ARBA" id="ARBA00022598"/>
    </source>
</evidence>
<evidence type="ECO:0000259" key="6">
    <source>
        <dbReference type="Pfam" id="PF00501"/>
    </source>
</evidence>
<sequence length="478" mass="54275">MIANSNHWIIEQTKVNSSKPAIVCEQKTLSYFDFFEECKNLTYYLIESGIKENTHVGILLNHSFEFYIAINSIWLIGAVVIPLNPKSKREELKFQIEKADINFIITNLENETNQIFNAKIISIKNIDRTTNDKKLIFNDYKSDSNALIMFTSGSTGKPKAVVHTFNSLFNHVKNLNEKIILTSEDKWLASLPLFHIGGYMILIRALLSGGVVIFPKSLKVEDMSKSFKYSPTHASFVTTMLNNFLEKNISLPESLKYIFVGGGPIDFNLYKIYKEKFGVVIKVYGSTETCSMVSALFPKDDFENSLGKPISNSIAISILKNSNDKSGEILVKSDSLFKEYYNDQTTTSEKFTSGFYKTGDYGYVNENGFLFLENRREDIIISGGENISKIEVENEIKNISGVEDVFVFGINDNYWGEIVCALIQSKTLTQDEINFALKKNLSSYKMPKKIFFTEKIPRTDLGKISKKEILDLLNLSDE</sequence>
<dbReference type="Pfam" id="PF13193">
    <property type="entry name" value="AMP-binding_C"/>
    <property type="match status" value="1"/>
</dbReference>
<dbReference type="EC" id="6.2.1.26" evidence="8"/>
<evidence type="ECO:0000256" key="4">
    <source>
        <dbReference type="ARBA" id="ARBA00022741"/>
    </source>
</evidence>
<name>A0AAE3P196_9BACT</name>
<proteinExistence type="inferred from homology"/>
<dbReference type="Gene3D" id="3.40.50.12780">
    <property type="entry name" value="N-terminal domain of ligase-like"/>
    <property type="match status" value="1"/>
</dbReference>
<keyword evidence="4" id="KW-0547">Nucleotide-binding</keyword>
<keyword evidence="3 8" id="KW-0436">Ligase</keyword>
<dbReference type="Pfam" id="PF00501">
    <property type="entry name" value="AMP-binding"/>
    <property type="match status" value="1"/>
</dbReference>
<dbReference type="RefSeq" id="WP_321534950.1">
    <property type="nucleotide sequence ID" value="NZ_JARGDL010000003.1"/>
</dbReference>
<dbReference type="SUPFAM" id="SSF56801">
    <property type="entry name" value="Acetyl-CoA synthetase-like"/>
    <property type="match status" value="1"/>
</dbReference>
<reference evidence="8" key="1">
    <citation type="submission" date="2023-03" db="EMBL/GenBank/DDBJ databases">
        <title>Stygiobacter electus gen. nov., sp. nov., facultatively anaerobic thermotolerant bacterium of the class Ignavibacteria from a well of Yessentuki mineral water deposit.</title>
        <authorList>
            <person name="Podosokorskaya O.A."/>
            <person name="Elcheninov A.G."/>
            <person name="Petrova N.F."/>
            <person name="Zavarzina D.G."/>
            <person name="Kublanov I.V."/>
            <person name="Merkel A.Y."/>
        </authorList>
    </citation>
    <scope>NUCLEOTIDE SEQUENCE</scope>
    <source>
        <strain evidence="8">09-Me</strain>
    </source>
</reference>
<keyword evidence="5" id="KW-0067">ATP-binding</keyword>
<dbReference type="InterPro" id="IPR020845">
    <property type="entry name" value="AMP-binding_CS"/>
</dbReference>
<dbReference type="Gene3D" id="3.30.300.30">
    <property type="match status" value="1"/>
</dbReference>
<organism evidence="8 9">
    <name type="scientific">Stygiobacter electus</name>
    <dbReference type="NCBI Taxonomy" id="3032292"/>
    <lineage>
        <taxon>Bacteria</taxon>
        <taxon>Pseudomonadati</taxon>
        <taxon>Ignavibacteriota</taxon>
        <taxon>Ignavibacteria</taxon>
        <taxon>Ignavibacteriales</taxon>
        <taxon>Melioribacteraceae</taxon>
        <taxon>Stygiobacter</taxon>
    </lineage>
</organism>
<dbReference type="EMBL" id="JARGDL010000003">
    <property type="protein sequence ID" value="MDF1611183.1"/>
    <property type="molecule type" value="Genomic_DNA"/>
</dbReference>
<dbReference type="InterPro" id="IPR045851">
    <property type="entry name" value="AMP-bd_C_sf"/>
</dbReference>
<dbReference type="GO" id="GO:0005524">
    <property type="term" value="F:ATP binding"/>
    <property type="evidence" value="ECO:0007669"/>
    <property type="project" value="UniProtKB-KW"/>
</dbReference>
<evidence type="ECO:0000313" key="9">
    <source>
        <dbReference type="Proteomes" id="UP001221302"/>
    </source>
</evidence>
<dbReference type="GO" id="GO:0008756">
    <property type="term" value="F:o-succinylbenzoate-CoA ligase activity"/>
    <property type="evidence" value="ECO:0007669"/>
    <property type="project" value="UniProtKB-EC"/>
</dbReference>
<dbReference type="InterPro" id="IPR042099">
    <property type="entry name" value="ANL_N_sf"/>
</dbReference>
<evidence type="ECO:0000259" key="7">
    <source>
        <dbReference type="Pfam" id="PF13193"/>
    </source>
</evidence>
<feature type="domain" description="AMP-dependent synthetase/ligase" evidence="6">
    <location>
        <begin position="12"/>
        <end position="341"/>
    </location>
</feature>
<evidence type="ECO:0000256" key="5">
    <source>
        <dbReference type="ARBA" id="ARBA00022840"/>
    </source>
</evidence>
<dbReference type="GO" id="GO:0009234">
    <property type="term" value="P:menaquinone biosynthetic process"/>
    <property type="evidence" value="ECO:0007669"/>
    <property type="project" value="UniProtKB-KW"/>
</dbReference>
<dbReference type="InterPro" id="IPR000873">
    <property type="entry name" value="AMP-dep_synth/lig_dom"/>
</dbReference>
<keyword evidence="9" id="KW-1185">Reference proteome</keyword>